<reference evidence="4" key="1">
    <citation type="submission" date="2020-03" db="EMBL/GenBank/DDBJ databases">
        <authorList>
            <person name="Guo F."/>
        </authorList>
    </citation>
    <scope>NUCLEOTIDE SEQUENCE</scope>
    <source>
        <strain evidence="4">JCM 30134</strain>
    </source>
</reference>
<feature type="signal peptide" evidence="3">
    <location>
        <begin position="1"/>
        <end position="35"/>
    </location>
</feature>
<keyword evidence="5" id="KW-1185">Reference proteome</keyword>
<feature type="compositionally biased region" description="Basic and acidic residues" evidence="2">
    <location>
        <begin position="186"/>
        <end position="208"/>
    </location>
</feature>
<keyword evidence="1" id="KW-0175">Coiled coil</keyword>
<proteinExistence type="predicted"/>
<accession>A0A9E5JTU5</accession>
<evidence type="ECO:0000256" key="3">
    <source>
        <dbReference type="SAM" id="SignalP"/>
    </source>
</evidence>
<gene>
    <name evidence="4" type="ORF">G8770_07515</name>
</gene>
<protein>
    <submittedName>
        <fullName evidence="4">Uncharacterized protein</fullName>
    </submittedName>
</protein>
<evidence type="ECO:0000313" key="5">
    <source>
        <dbReference type="Proteomes" id="UP000787472"/>
    </source>
</evidence>
<evidence type="ECO:0000256" key="2">
    <source>
        <dbReference type="SAM" id="MobiDB-lite"/>
    </source>
</evidence>
<evidence type="ECO:0000256" key="1">
    <source>
        <dbReference type="SAM" id="Coils"/>
    </source>
</evidence>
<organism evidence="4 5">
    <name type="scientific">Pseudomaricurvus hydrocarbonicus</name>
    <dbReference type="NCBI Taxonomy" id="1470433"/>
    <lineage>
        <taxon>Bacteria</taxon>
        <taxon>Pseudomonadati</taxon>
        <taxon>Pseudomonadota</taxon>
        <taxon>Gammaproteobacteria</taxon>
        <taxon>Cellvibrionales</taxon>
        <taxon>Cellvibrionaceae</taxon>
        <taxon>Pseudomaricurvus</taxon>
    </lineage>
</organism>
<dbReference type="EMBL" id="JAAONZ010000004">
    <property type="protein sequence ID" value="NHO65386.1"/>
    <property type="molecule type" value="Genomic_DNA"/>
</dbReference>
<dbReference type="RefSeq" id="WP_167184197.1">
    <property type="nucleotide sequence ID" value="NZ_JAAONZ010000004.1"/>
</dbReference>
<name>A0A9E5JTU5_9GAMM</name>
<evidence type="ECO:0000313" key="4">
    <source>
        <dbReference type="EMBL" id="NHO65386.1"/>
    </source>
</evidence>
<keyword evidence="3" id="KW-0732">Signal</keyword>
<feature type="coiled-coil region" evidence="1">
    <location>
        <begin position="59"/>
        <end position="100"/>
    </location>
</feature>
<dbReference type="AlphaFoldDB" id="A0A9E5JTU5"/>
<feature type="region of interest" description="Disordered" evidence="2">
    <location>
        <begin position="183"/>
        <end position="226"/>
    </location>
</feature>
<comment type="caution">
    <text evidence="4">The sequence shown here is derived from an EMBL/GenBank/DDBJ whole genome shotgun (WGS) entry which is preliminary data.</text>
</comment>
<dbReference type="Proteomes" id="UP000787472">
    <property type="component" value="Unassembled WGS sequence"/>
</dbReference>
<feature type="compositionally biased region" description="Low complexity" evidence="2">
    <location>
        <begin position="215"/>
        <end position="226"/>
    </location>
</feature>
<feature type="chain" id="PRO_5038343330" evidence="3">
    <location>
        <begin position="36"/>
        <end position="363"/>
    </location>
</feature>
<sequence length="363" mass="41266">MQPFKPSTPQDVRTMIFKKLALSALILGSTQFTFALSPSQEEDKLDRYYQAFENRSSELEDVDNELFGYEYKLERAQKDLQSAEQELSKAQSEYATAKAALLKDNSEDNLRNMNLTEHALKMSERGVRTRTKRLERVENNIAELTAKKEQLSKQVTEGQKRITAQEKLVQKVKADASRRLAQAEQAKAEAQRRMLEEKRLAESSRKAVEASLNKPTSPSPVSQPAVQVPTESIAAAADESPDTIDQSELSTLDREALEYAQKEIARLEDLLTDSNHGRPTYKRLTLGGNKVETEQFEFLGKDQYRVDTVVQNGRQIFQVGKHKFRRTIPASDNGAEYVFIYDAKRLSRPRLVMFKKSLLDAIN</sequence>